<evidence type="ECO:0000313" key="3">
    <source>
        <dbReference type="Proteomes" id="UP000539957"/>
    </source>
</evidence>
<comment type="caution">
    <text evidence="2">The sequence shown here is derived from an EMBL/GenBank/DDBJ whole genome shotgun (WGS) entry which is preliminary data.</text>
</comment>
<evidence type="ECO:0000313" key="2">
    <source>
        <dbReference type="EMBL" id="MBB4798008.1"/>
    </source>
</evidence>
<name>A0A7W7IP92_9CAUL</name>
<gene>
    <name evidence="2" type="ORF">HNP32_001732</name>
</gene>
<protein>
    <submittedName>
        <fullName evidence="2">Uncharacterized protein</fullName>
    </submittedName>
</protein>
<dbReference type="Proteomes" id="UP000539957">
    <property type="component" value="Unassembled WGS sequence"/>
</dbReference>
<feature type="region of interest" description="Disordered" evidence="1">
    <location>
        <begin position="1"/>
        <end position="20"/>
    </location>
</feature>
<dbReference type="RefSeq" id="WP_184269014.1">
    <property type="nucleotide sequence ID" value="NZ_JACHKY010000002.1"/>
</dbReference>
<sequence length="136" mass="14271">MSDTRIKITAGGIHDGEGKEIPVGTELTVQGEPTAWAGRYETISAGEKPGKTPVTNPKAGEKPGNDQPPAEFVPPVGPFTAKEKSPGWWSIFDGADQPVGKSVRKNDLDGFDSLSDDDKLAFATESAKAAFDKAAA</sequence>
<accession>A0A7W7IP92</accession>
<keyword evidence="3" id="KW-1185">Reference proteome</keyword>
<dbReference type="EMBL" id="JACHKY010000002">
    <property type="protein sequence ID" value="MBB4798008.1"/>
    <property type="molecule type" value="Genomic_DNA"/>
</dbReference>
<reference evidence="2 3" key="1">
    <citation type="submission" date="2020-08" db="EMBL/GenBank/DDBJ databases">
        <title>Functional genomics of gut bacteria from endangered species of beetles.</title>
        <authorList>
            <person name="Carlos-Shanley C."/>
        </authorList>
    </citation>
    <scope>NUCLEOTIDE SEQUENCE [LARGE SCALE GENOMIC DNA]</scope>
    <source>
        <strain evidence="2 3">S00123</strain>
    </source>
</reference>
<organism evidence="2 3">
    <name type="scientific">Brevundimonas bullata</name>
    <dbReference type="NCBI Taxonomy" id="13160"/>
    <lineage>
        <taxon>Bacteria</taxon>
        <taxon>Pseudomonadati</taxon>
        <taxon>Pseudomonadota</taxon>
        <taxon>Alphaproteobacteria</taxon>
        <taxon>Caulobacterales</taxon>
        <taxon>Caulobacteraceae</taxon>
        <taxon>Brevundimonas</taxon>
    </lineage>
</organism>
<feature type="region of interest" description="Disordered" evidence="1">
    <location>
        <begin position="40"/>
        <end position="115"/>
    </location>
</feature>
<evidence type="ECO:0000256" key="1">
    <source>
        <dbReference type="SAM" id="MobiDB-lite"/>
    </source>
</evidence>
<proteinExistence type="predicted"/>
<dbReference type="AlphaFoldDB" id="A0A7W7IP92"/>